<protein>
    <recommendedName>
        <fullName evidence="1">Zinc-ribbon domain-containing protein</fullName>
    </recommendedName>
</protein>
<dbReference type="Gene3D" id="1.25.40.10">
    <property type="entry name" value="Tetratricopeptide repeat domain"/>
    <property type="match status" value="1"/>
</dbReference>
<proteinExistence type="predicted"/>
<dbReference type="InterPro" id="IPR011990">
    <property type="entry name" value="TPR-like_helical_dom_sf"/>
</dbReference>
<feature type="non-terminal residue" evidence="2">
    <location>
        <position position="1"/>
    </location>
</feature>
<dbReference type="InterPro" id="IPR019734">
    <property type="entry name" value="TPR_rpt"/>
</dbReference>
<sequence length="76" mass="8964">NEESWNIQGATLQMLAQYEESYKCYEKSLDINPNYVQALKNKNRLISIFKQSKCPKCGQEVEPKDRFCMNCGYKFK</sequence>
<accession>X1CE01</accession>
<evidence type="ECO:0000313" key="2">
    <source>
        <dbReference type="EMBL" id="GAH05877.1"/>
    </source>
</evidence>
<evidence type="ECO:0000259" key="1">
    <source>
        <dbReference type="Pfam" id="PF13240"/>
    </source>
</evidence>
<dbReference type="Pfam" id="PF13240">
    <property type="entry name" value="Zn_Ribbon_1"/>
    <property type="match status" value="1"/>
</dbReference>
<dbReference type="AlphaFoldDB" id="X1CE01"/>
<feature type="domain" description="Zinc-ribbon" evidence="1">
    <location>
        <begin position="53"/>
        <end position="74"/>
    </location>
</feature>
<organism evidence="2">
    <name type="scientific">marine sediment metagenome</name>
    <dbReference type="NCBI Taxonomy" id="412755"/>
    <lineage>
        <taxon>unclassified sequences</taxon>
        <taxon>metagenomes</taxon>
        <taxon>ecological metagenomes</taxon>
    </lineage>
</organism>
<dbReference type="SMART" id="SM00028">
    <property type="entry name" value="TPR"/>
    <property type="match status" value="1"/>
</dbReference>
<comment type="caution">
    <text evidence="2">The sequence shown here is derived from an EMBL/GenBank/DDBJ whole genome shotgun (WGS) entry which is preliminary data.</text>
</comment>
<dbReference type="SUPFAM" id="SSF48452">
    <property type="entry name" value="TPR-like"/>
    <property type="match status" value="1"/>
</dbReference>
<name>X1CE01_9ZZZZ</name>
<dbReference type="Pfam" id="PF00515">
    <property type="entry name" value="TPR_1"/>
    <property type="match status" value="1"/>
</dbReference>
<dbReference type="InterPro" id="IPR026870">
    <property type="entry name" value="Zinc_ribbon_dom"/>
</dbReference>
<reference evidence="2" key="1">
    <citation type="journal article" date="2014" name="Front. Microbiol.">
        <title>High frequency of phylogenetically diverse reductive dehalogenase-homologous genes in deep subseafloor sedimentary metagenomes.</title>
        <authorList>
            <person name="Kawai M."/>
            <person name="Futagami T."/>
            <person name="Toyoda A."/>
            <person name="Takaki Y."/>
            <person name="Nishi S."/>
            <person name="Hori S."/>
            <person name="Arai W."/>
            <person name="Tsubouchi T."/>
            <person name="Morono Y."/>
            <person name="Uchiyama I."/>
            <person name="Ito T."/>
            <person name="Fujiyama A."/>
            <person name="Inagaki F."/>
            <person name="Takami H."/>
        </authorList>
    </citation>
    <scope>NUCLEOTIDE SEQUENCE</scope>
    <source>
        <strain evidence="2">Expedition CK06-06</strain>
    </source>
</reference>
<gene>
    <name evidence="2" type="ORF">S01H4_60701</name>
</gene>
<dbReference type="PROSITE" id="PS50005">
    <property type="entry name" value="TPR"/>
    <property type="match status" value="1"/>
</dbReference>
<dbReference type="EMBL" id="BART01035852">
    <property type="protein sequence ID" value="GAH05877.1"/>
    <property type="molecule type" value="Genomic_DNA"/>
</dbReference>